<accession>A0A4Q7IZ34</accession>
<evidence type="ECO:0000313" key="1">
    <source>
        <dbReference type="EMBL" id="RZQ59346.1"/>
    </source>
</evidence>
<dbReference type="SUPFAM" id="SSF82784">
    <property type="entry name" value="OsmC-like"/>
    <property type="match status" value="1"/>
</dbReference>
<dbReference type="InterPro" id="IPR036102">
    <property type="entry name" value="OsmC/Ohrsf"/>
</dbReference>
<evidence type="ECO:0000313" key="2">
    <source>
        <dbReference type="Proteomes" id="UP000292003"/>
    </source>
</evidence>
<dbReference type="InterPro" id="IPR015946">
    <property type="entry name" value="KH_dom-like_a/b"/>
</dbReference>
<protein>
    <submittedName>
        <fullName evidence="1">OsmC family peroxiredoxin</fullName>
    </submittedName>
</protein>
<gene>
    <name evidence="1" type="ORF">EWH70_34765</name>
</gene>
<dbReference type="AlphaFoldDB" id="A0A4Q7IZ34"/>
<dbReference type="RefSeq" id="WP_130479850.1">
    <property type="nucleotide sequence ID" value="NZ_SFCC01000026.1"/>
</dbReference>
<comment type="caution">
    <text evidence="1">The sequence shown here is derived from an EMBL/GenBank/DDBJ whole genome shotgun (WGS) entry which is preliminary data.</text>
</comment>
<reference evidence="1 2" key="1">
    <citation type="submission" date="2019-02" db="EMBL/GenBank/DDBJ databases">
        <title>Draft genome sequence of Amycolatopsis sp. 8-3EHSu isolated from roots of Suaeda maritima.</title>
        <authorList>
            <person name="Duangmal K."/>
            <person name="Chantavorakit T."/>
        </authorList>
    </citation>
    <scope>NUCLEOTIDE SEQUENCE [LARGE SCALE GENOMIC DNA]</scope>
    <source>
        <strain evidence="1 2">8-3EHSu</strain>
    </source>
</reference>
<dbReference type="EMBL" id="SFCC01000026">
    <property type="protein sequence ID" value="RZQ59346.1"/>
    <property type="molecule type" value="Genomic_DNA"/>
</dbReference>
<sequence>MGLEVRRVGEHHFVGSNGRGAEVPLGRKGQDGVFSPSELLQVAAAACAAVTGEQLITRRVGEDSEFRVEVTANQHEGAHELAGVHVQFDVDVSALDMEQRVALAEAVDRAVDRLCTVSRTLRRGVPVTEQFPID</sequence>
<dbReference type="OrthoDB" id="4864805at2"/>
<dbReference type="Gene3D" id="3.30.300.20">
    <property type="match status" value="1"/>
</dbReference>
<organism evidence="1 2">
    <name type="scientific">Amycolatopsis suaedae</name>
    <dbReference type="NCBI Taxonomy" id="2510978"/>
    <lineage>
        <taxon>Bacteria</taxon>
        <taxon>Bacillati</taxon>
        <taxon>Actinomycetota</taxon>
        <taxon>Actinomycetes</taxon>
        <taxon>Pseudonocardiales</taxon>
        <taxon>Pseudonocardiaceae</taxon>
        <taxon>Amycolatopsis</taxon>
    </lineage>
</organism>
<proteinExistence type="predicted"/>
<dbReference type="InterPro" id="IPR003718">
    <property type="entry name" value="OsmC/Ohr_fam"/>
</dbReference>
<keyword evidence="2" id="KW-1185">Reference proteome</keyword>
<dbReference type="Pfam" id="PF02566">
    <property type="entry name" value="OsmC"/>
    <property type="match status" value="1"/>
</dbReference>
<dbReference type="PANTHER" id="PTHR34352">
    <property type="entry name" value="PROTEIN YHFA"/>
    <property type="match status" value="1"/>
</dbReference>
<dbReference type="Proteomes" id="UP000292003">
    <property type="component" value="Unassembled WGS sequence"/>
</dbReference>
<dbReference type="PANTHER" id="PTHR34352:SF1">
    <property type="entry name" value="PROTEIN YHFA"/>
    <property type="match status" value="1"/>
</dbReference>
<name>A0A4Q7IZ34_9PSEU</name>